<keyword evidence="3" id="KW-0862">Zinc</keyword>
<sequence length="863" mass="98081">MTLVHIVLFKFRPEVSDEHKKTFVTELKKLKNLSCVKDGRLIVGGPSVTDPIDRSKGFQIALVSYHEDLAALTVYQASQEHHWVTSTYMFPYKEDLVRFDFEVDPEDEEMSESTYISNFEITPTMLSEPHPKAVRQLAFNRKLCIFQSRLRQDHSTFSMLFNQSLYMISVNITYQFYGPELNEKWIPQKEVGTEPHADVASGGKSAYIANMENRIKWLESIIREKCSTVDLDTGNDRVPDFSDERPDISPLVEARGLNNPQTQPTQVIQDEIQFPDQMRQQSSMNNEAPLAQDETQQAHEIGLVSLFRGEDPRYIGPSSGYFFAKRIFSNTGWRGRHSFPEISATGKVSHFPVELLNTPISLPQQKEVAVKLSIQYFRSIHLFYPFLHEQTHMQMIDEVYRSQEDADPISSFQTYMVLAIASLNLSRQCKQFLPVDGYYASAMKHVDYICNHGSMAALQCLLLLMIVVDLGLQRDLRASPNYPMSVFKQEMRTRVFWVVYTIDRTLCTMMGRPIGVRDEACEMRFPLDISDAELITATANQSASDINPSHMSISIRLSKLAQLNSEIKYVMHSICRDVPSYAYPPVKDIFAWQRDMMATLEGWYYDALQHTGNDDSGTKEYCIAKYHELMVLLLRPSPAIPDPADEIFDTCSEHAFALLQCFGDLYEKGNLLYSRFIVHSVFLGTLILLHCIWKFPRTASKFSIDQLMIKFNIAQNVLSSIGEHWAEALSARDCIAQLSTVTIQRLLKSQPTTCSTLQSGGRFSAVSSRHGNMQPTNLERSSRDFDQFTVTPSSNIQGQTSAESIGNVSIGTWATIQPYVSTQNPPSEYPNLFDDLLQTDLGGWNGMSDIDGLLNDLLHSSHY</sequence>
<dbReference type="Gene3D" id="3.30.70.100">
    <property type="match status" value="1"/>
</dbReference>
<evidence type="ECO:0000256" key="5">
    <source>
        <dbReference type="ARBA" id="ARBA00023125"/>
    </source>
</evidence>
<evidence type="ECO:0000256" key="2">
    <source>
        <dbReference type="ARBA" id="ARBA00022723"/>
    </source>
</evidence>
<gene>
    <name evidence="9" type="ORF">BHQ10_002559</name>
</gene>
<dbReference type="InterPro" id="IPR052202">
    <property type="entry name" value="Yeast_MetPath_Reg"/>
</dbReference>
<keyword evidence="5" id="KW-0238">DNA-binding</keyword>
<dbReference type="SUPFAM" id="SSF54909">
    <property type="entry name" value="Dimeric alpha+beta barrel"/>
    <property type="match status" value="1"/>
</dbReference>
<dbReference type="InterPro" id="IPR007219">
    <property type="entry name" value="XnlR_reg_dom"/>
</dbReference>
<reference evidence="9 10" key="1">
    <citation type="journal article" date="2017" name="Biotechnol. Biofuels">
        <title>Differential beta-glucosidase expression as a function of carbon source availability in Talaromyces amestolkiae: a genomic and proteomic approach.</title>
        <authorList>
            <person name="de Eugenio L.I."/>
            <person name="Mendez-Liter J.A."/>
            <person name="Nieto-Dominguez M."/>
            <person name="Alonso L."/>
            <person name="Gil-Munoz J."/>
            <person name="Barriuso J."/>
            <person name="Prieto A."/>
            <person name="Martinez M.J."/>
        </authorList>
    </citation>
    <scope>NUCLEOTIDE SEQUENCE [LARGE SCALE GENOMIC DNA]</scope>
    <source>
        <strain evidence="9 10">CIB</strain>
    </source>
</reference>
<dbReference type="SMART" id="SM00886">
    <property type="entry name" value="Dabb"/>
    <property type="match status" value="1"/>
</dbReference>
<dbReference type="CDD" id="cd12148">
    <property type="entry name" value="fungal_TF_MHR"/>
    <property type="match status" value="1"/>
</dbReference>
<feature type="domain" description="Stress-response A/B barrel" evidence="8">
    <location>
        <begin position="3"/>
        <end position="101"/>
    </location>
</feature>
<dbReference type="PANTHER" id="PTHR47782">
    <property type="entry name" value="ZN(II)2CYS6 TRANSCRIPTION FACTOR (EUROFUNG)-RELATED"/>
    <property type="match status" value="1"/>
</dbReference>
<dbReference type="GO" id="GO:0005634">
    <property type="term" value="C:nucleus"/>
    <property type="evidence" value="ECO:0007669"/>
    <property type="project" value="UniProtKB-SubCell"/>
</dbReference>
<evidence type="ECO:0000256" key="4">
    <source>
        <dbReference type="ARBA" id="ARBA00023015"/>
    </source>
</evidence>
<dbReference type="Pfam" id="PF04082">
    <property type="entry name" value="Fungal_trans"/>
    <property type="match status" value="1"/>
</dbReference>
<evidence type="ECO:0000256" key="6">
    <source>
        <dbReference type="ARBA" id="ARBA00023163"/>
    </source>
</evidence>
<keyword evidence="2" id="KW-0479">Metal-binding</keyword>
<evidence type="ECO:0000313" key="9">
    <source>
        <dbReference type="EMBL" id="RAO66547.1"/>
    </source>
</evidence>
<evidence type="ECO:0000256" key="1">
    <source>
        <dbReference type="ARBA" id="ARBA00004123"/>
    </source>
</evidence>
<dbReference type="GO" id="GO:0000981">
    <property type="term" value="F:DNA-binding transcription factor activity, RNA polymerase II-specific"/>
    <property type="evidence" value="ECO:0007669"/>
    <property type="project" value="TreeGrafter"/>
</dbReference>
<dbReference type="InterPro" id="IPR013097">
    <property type="entry name" value="Dabb"/>
</dbReference>
<dbReference type="InterPro" id="IPR011008">
    <property type="entry name" value="Dimeric_a/b-barrel"/>
</dbReference>
<organism evidence="9 10">
    <name type="scientific">Talaromyces amestolkiae</name>
    <dbReference type="NCBI Taxonomy" id="1196081"/>
    <lineage>
        <taxon>Eukaryota</taxon>
        <taxon>Fungi</taxon>
        <taxon>Dikarya</taxon>
        <taxon>Ascomycota</taxon>
        <taxon>Pezizomycotina</taxon>
        <taxon>Eurotiomycetes</taxon>
        <taxon>Eurotiomycetidae</taxon>
        <taxon>Eurotiales</taxon>
        <taxon>Trichocomaceae</taxon>
        <taxon>Talaromyces</taxon>
        <taxon>Talaromyces sect. Talaromyces</taxon>
    </lineage>
</organism>
<keyword evidence="4" id="KW-0805">Transcription regulation</keyword>
<keyword evidence="7" id="KW-0539">Nucleus</keyword>
<dbReference type="EMBL" id="MIKG01000003">
    <property type="protein sequence ID" value="RAO66547.1"/>
    <property type="molecule type" value="Genomic_DNA"/>
</dbReference>
<protein>
    <recommendedName>
        <fullName evidence="8">Stress-response A/B barrel domain-containing protein</fullName>
    </recommendedName>
</protein>
<evidence type="ECO:0000313" key="10">
    <source>
        <dbReference type="Proteomes" id="UP000249363"/>
    </source>
</evidence>
<dbReference type="AlphaFoldDB" id="A0A364KSM1"/>
<dbReference type="GO" id="GO:0043565">
    <property type="term" value="F:sequence-specific DNA binding"/>
    <property type="evidence" value="ECO:0007669"/>
    <property type="project" value="TreeGrafter"/>
</dbReference>
<dbReference type="Pfam" id="PF07876">
    <property type="entry name" value="Dabb"/>
    <property type="match status" value="1"/>
</dbReference>
<comment type="subcellular location">
    <subcellularLocation>
        <location evidence="1">Nucleus</location>
    </subcellularLocation>
</comment>
<dbReference type="PANTHER" id="PTHR47782:SF1">
    <property type="entry name" value="PYRIMIDINE PATHWAY REGULATORY PROTEIN 1"/>
    <property type="match status" value="1"/>
</dbReference>
<dbReference type="Proteomes" id="UP000249363">
    <property type="component" value="Unassembled WGS sequence"/>
</dbReference>
<keyword evidence="6" id="KW-0804">Transcription</keyword>
<evidence type="ECO:0000259" key="8">
    <source>
        <dbReference type="PROSITE" id="PS51502"/>
    </source>
</evidence>
<dbReference type="SMART" id="SM00906">
    <property type="entry name" value="Fungal_trans"/>
    <property type="match status" value="1"/>
</dbReference>
<dbReference type="GO" id="GO:0045944">
    <property type="term" value="P:positive regulation of transcription by RNA polymerase II"/>
    <property type="evidence" value="ECO:0007669"/>
    <property type="project" value="TreeGrafter"/>
</dbReference>
<dbReference type="GO" id="GO:0008270">
    <property type="term" value="F:zinc ion binding"/>
    <property type="evidence" value="ECO:0007669"/>
    <property type="project" value="InterPro"/>
</dbReference>
<dbReference type="GO" id="GO:0006351">
    <property type="term" value="P:DNA-templated transcription"/>
    <property type="evidence" value="ECO:0007669"/>
    <property type="project" value="InterPro"/>
</dbReference>
<keyword evidence="10" id="KW-1185">Reference proteome</keyword>
<accession>A0A364KSM1</accession>
<dbReference type="STRING" id="1196081.A0A364KSM1"/>
<name>A0A364KSM1_TALAM</name>
<evidence type="ECO:0000256" key="3">
    <source>
        <dbReference type="ARBA" id="ARBA00022833"/>
    </source>
</evidence>
<dbReference type="OrthoDB" id="3364175at2759"/>
<comment type="caution">
    <text evidence="9">The sequence shown here is derived from an EMBL/GenBank/DDBJ whole genome shotgun (WGS) entry which is preliminary data.</text>
</comment>
<dbReference type="PROSITE" id="PS51502">
    <property type="entry name" value="S_R_A_B_BARREL"/>
    <property type="match status" value="1"/>
</dbReference>
<feature type="unsure residue" description="E or Q" evidence="9">
    <location>
        <position position="341"/>
    </location>
</feature>
<proteinExistence type="predicted"/>
<evidence type="ECO:0000256" key="7">
    <source>
        <dbReference type="ARBA" id="ARBA00023242"/>
    </source>
</evidence>